<keyword evidence="3" id="KW-1185">Reference proteome</keyword>
<dbReference type="InterPro" id="IPR011335">
    <property type="entry name" value="Restrct_endonuc-II-like"/>
</dbReference>
<feature type="domain" description="Putative restriction endonuclease" evidence="1">
    <location>
        <begin position="28"/>
        <end position="170"/>
    </location>
</feature>
<dbReference type="Gene3D" id="3.90.1570.10">
    <property type="entry name" value="tt1808, chain A"/>
    <property type="match status" value="1"/>
</dbReference>
<proteinExistence type="predicted"/>
<dbReference type="CDD" id="cd06260">
    <property type="entry name" value="DUF820-like"/>
    <property type="match status" value="1"/>
</dbReference>
<evidence type="ECO:0000313" key="2">
    <source>
        <dbReference type="EMBL" id="EYF02305.1"/>
    </source>
</evidence>
<evidence type="ECO:0000259" key="1">
    <source>
        <dbReference type="Pfam" id="PF05685"/>
    </source>
</evidence>
<reference evidence="2 3" key="1">
    <citation type="submission" date="2013-05" db="EMBL/GenBank/DDBJ databases">
        <title>Genome assembly of Chondromyces apiculatus DSM 436.</title>
        <authorList>
            <person name="Sharma G."/>
            <person name="Khatri I."/>
            <person name="Kaur C."/>
            <person name="Mayilraj S."/>
            <person name="Subramanian S."/>
        </authorList>
    </citation>
    <scope>NUCLEOTIDE SEQUENCE [LARGE SCALE GENOMIC DNA]</scope>
    <source>
        <strain evidence="2 3">DSM 436</strain>
    </source>
</reference>
<dbReference type="SUPFAM" id="SSF52980">
    <property type="entry name" value="Restriction endonuclease-like"/>
    <property type="match status" value="1"/>
</dbReference>
<dbReference type="InterPro" id="IPR012296">
    <property type="entry name" value="Nuclease_put_TT1808"/>
</dbReference>
<gene>
    <name evidence="2" type="ORF">CAP_7234</name>
</gene>
<dbReference type="Pfam" id="PF05685">
    <property type="entry name" value="Uma2"/>
    <property type="match status" value="1"/>
</dbReference>
<evidence type="ECO:0000313" key="3">
    <source>
        <dbReference type="Proteomes" id="UP000019678"/>
    </source>
</evidence>
<dbReference type="PANTHER" id="PTHR33352:SF3">
    <property type="entry name" value="SLR1612 PROTEIN"/>
    <property type="match status" value="1"/>
</dbReference>
<dbReference type="PANTHER" id="PTHR33352">
    <property type="entry name" value="SLR1095 PROTEIN"/>
    <property type="match status" value="1"/>
</dbReference>
<dbReference type="InterPro" id="IPR008538">
    <property type="entry name" value="Uma2"/>
</dbReference>
<dbReference type="Proteomes" id="UP000019678">
    <property type="component" value="Unassembled WGS sequence"/>
</dbReference>
<accession>A0A017T0B9</accession>
<comment type="caution">
    <text evidence="2">The sequence shown here is derived from an EMBL/GenBank/DDBJ whole genome shotgun (WGS) entry which is preliminary data.</text>
</comment>
<protein>
    <recommendedName>
        <fullName evidence="1">Putative restriction endonuclease domain-containing protein</fullName>
    </recommendedName>
</protein>
<dbReference type="EMBL" id="ASRX01000062">
    <property type="protein sequence ID" value="EYF02305.1"/>
    <property type="molecule type" value="Genomic_DNA"/>
</dbReference>
<dbReference type="AlphaFoldDB" id="A0A017T0B9"/>
<sequence>MHEPASAKGGIEALPAELPSDEPEMESTLHLLQLFLLLQSLDLFWKDRTDYFAAGNRTIFYSQRQLKSEHFRGPDFFVVLGTEKRPRRSWTVWQEDGKYPNVIVEVLSDSTHTMDRGQKKQIYQDVFRTPDYFWFDPESLEFAGFRLQDARYEPIAPDASGRLWSAQLGLFLGVHEGKLRFFTPAGALLPAGEELAAGGTRRPGAG</sequence>
<name>A0A017T0B9_9BACT</name>
<dbReference type="eggNOG" id="COG4636">
    <property type="taxonomic scope" value="Bacteria"/>
</dbReference>
<organism evidence="2 3">
    <name type="scientific">Chondromyces apiculatus DSM 436</name>
    <dbReference type="NCBI Taxonomy" id="1192034"/>
    <lineage>
        <taxon>Bacteria</taxon>
        <taxon>Pseudomonadati</taxon>
        <taxon>Myxococcota</taxon>
        <taxon>Polyangia</taxon>
        <taxon>Polyangiales</taxon>
        <taxon>Polyangiaceae</taxon>
        <taxon>Chondromyces</taxon>
    </lineage>
</organism>
<dbReference type="STRING" id="1192034.CAP_7234"/>